<dbReference type="PROSITE" id="PS51975">
    <property type="entry name" value="RNASE_H_2"/>
    <property type="match status" value="1"/>
</dbReference>
<evidence type="ECO:0000313" key="15">
    <source>
        <dbReference type="EMBL" id="MPM39118.1"/>
    </source>
</evidence>
<dbReference type="CDD" id="cd07182">
    <property type="entry name" value="RNase_HII_bacteria_HII_like"/>
    <property type="match status" value="1"/>
</dbReference>
<reference evidence="15" key="1">
    <citation type="submission" date="2019-08" db="EMBL/GenBank/DDBJ databases">
        <authorList>
            <person name="Kucharzyk K."/>
            <person name="Murdoch R.W."/>
            <person name="Higgins S."/>
            <person name="Loffler F."/>
        </authorList>
    </citation>
    <scope>NUCLEOTIDE SEQUENCE</scope>
</reference>
<dbReference type="SUPFAM" id="SSF53098">
    <property type="entry name" value="Ribonuclease H-like"/>
    <property type="match status" value="1"/>
</dbReference>
<dbReference type="GO" id="GO:0043137">
    <property type="term" value="P:DNA replication, removal of RNA primer"/>
    <property type="evidence" value="ECO:0007669"/>
    <property type="project" value="TreeGrafter"/>
</dbReference>
<keyword evidence="12 15" id="KW-0378">Hydrolase</keyword>
<dbReference type="HAMAP" id="MF_00052_B">
    <property type="entry name" value="RNase_HII_B"/>
    <property type="match status" value="1"/>
</dbReference>
<keyword evidence="10" id="KW-0479">Metal-binding</keyword>
<sequence>MIIFRNKFVTILESFLKSNCIEVGCDEAGRGCLAGPVVAAAVILPLDFFDKDLNDSKQLSAKKRDRLRLVIEKEAIDWAVEFIDNHTIDSLNILRASIYCMHKALDRLKTPFDHIIVDGNRFIKYKEVPHTCIVKGDAKYASIAAASILAKTYRDEFMIKISEEFPDYLWSKNMGYPTQYHRDMIAQFGTSPYHRLSFRLLDDPRLF</sequence>
<protein>
    <recommendedName>
        <fullName evidence="7">Ribonuclease HII</fullName>
        <ecNumber evidence="6">3.1.26.4</ecNumber>
    </recommendedName>
</protein>
<evidence type="ECO:0000256" key="6">
    <source>
        <dbReference type="ARBA" id="ARBA00012180"/>
    </source>
</evidence>
<evidence type="ECO:0000256" key="12">
    <source>
        <dbReference type="ARBA" id="ARBA00022801"/>
    </source>
</evidence>
<dbReference type="PANTHER" id="PTHR10954">
    <property type="entry name" value="RIBONUCLEASE H2 SUBUNIT A"/>
    <property type="match status" value="1"/>
</dbReference>
<keyword evidence="13" id="KW-0464">Manganese</keyword>
<dbReference type="GO" id="GO:0005737">
    <property type="term" value="C:cytoplasm"/>
    <property type="evidence" value="ECO:0007669"/>
    <property type="project" value="UniProtKB-SubCell"/>
</dbReference>
<dbReference type="GO" id="GO:0003723">
    <property type="term" value="F:RNA binding"/>
    <property type="evidence" value="ECO:0007669"/>
    <property type="project" value="InterPro"/>
</dbReference>
<dbReference type="Gene3D" id="3.30.420.10">
    <property type="entry name" value="Ribonuclease H-like superfamily/Ribonuclease H"/>
    <property type="match status" value="1"/>
</dbReference>
<comment type="caution">
    <text evidence="15">The sequence shown here is derived from an EMBL/GenBank/DDBJ whole genome shotgun (WGS) entry which is preliminary data.</text>
</comment>
<dbReference type="PANTHER" id="PTHR10954:SF18">
    <property type="entry name" value="RIBONUCLEASE HII"/>
    <property type="match status" value="1"/>
</dbReference>
<evidence type="ECO:0000256" key="1">
    <source>
        <dbReference type="ARBA" id="ARBA00000077"/>
    </source>
</evidence>
<gene>
    <name evidence="15" type="primary">rnhB_23</name>
    <name evidence="15" type="ORF">SDC9_85750</name>
</gene>
<evidence type="ECO:0000259" key="14">
    <source>
        <dbReference type="PROSITE" id="PS51975"/>
    </source>
</evidence>
<keyword evidence="11" id="KW-0255">Endonuclease</keyword>
<dbReference type="GO" id="GO:0046872">
    <property type="term" value="F:metal ion binding"/>
    <property type="evidence" value="ECO:0007669"/>
    <property type="project" value="UniProtKB-KW"/>
</dbReference>
<evidence type="ECO:0000256" key="5">
    <source>
        <dbReference type="ARBA" id="ARBA00007383"/>
    </source>
</evidence>
<dbReference type="InterPro" id="IPR036397">
    <property type="entry name" value="RNaseH_sf"/>
</dbReference>
<evidence type="ECO:0000256" key="9">
    <source>
        <dbReference type="ARBA" id="ARBA00022722"/>
    </source>
</evidence>
<dbReference type="GO" id="GO:0032299">
    <property type="term" value="C:ribonuclease H2 complex"/>
    <property type="evidence" value="ECO:0007669"/>
    <property type="project" value="TreeGrafter"/>
</dbReference>
<evidence type="ECO:0000256" key="4">
    <source>
        <dbReference type="ARBA" id="ARBA00004496"/>
    </source>
</evidence>
<dbReference type="EC" id="3.1.26.4" evidence="6"/>
<dbReference type="InterPro" id="IPR001352">
    <property type="entry name" value="RNase_HII/HIII"/>
</dbReference>
<dbReference type="InterPro" id="IPR024567">
    <property type="entry name" value="RNase_HII/HIII_dom"/>
</dbReference>
<evidence type="ECO:0000256" key="3">
    <source>
        <dbReference type="ARBA" id="ARBA00001946"/>
    </source>
</evidence>
<proteinExistence type="inferred from homology"/>
<dbReference type="GO" id="GO:0004523">
    <property type="term" value="F:RNA-DNA hybrid ribonuclease activity"/>
    <property type="evidence" value="ECO:0007669"/>
    <property type="project" value="UniProtKB-EC"/>
</dbReference>
<evidence type="ECO:0000256" key="11">
    <source>
        <dbReference type="ARBA" id="ARBA00022759"/>
    </source>
</evidence>
<dbReference type="GO" id="GO:0006298">
    <property type="term" value="P:mismatch repair"/>
    <property type="evidence" value="ECO:0007669"/>
    <property type="project" value="TreeGrafter"/>
</dbReference>
<name>A0A644ZFN4_9ZZZZ</name>
<comment type="cofactor">
    <cofactor evidence="3">
        <name>Mg(2+)</name>
        <dbReference type="ChEBI" id="CHEBI:18420"/>
    </cofactor>
</comment>
<keyword evidence="8" id="KW-0963">Cytoplasm</keyword>
<comment type="subcellular location">
    <subcellularLocation>
        <location evidence="4">Cytoplasm</location>
    </subcellularLocation>
</comment>
<dbReference type="InterPro" id="IPR012337">
    <property type="entry name" value="RNaseH-like_sf"/>
</dbReference>
<feature type="domain" description="RNase H type-2" evidence="14">
    <location>
        <begin position="20"/>
        <end position="207"/>
    </location>
</feature>
<comment type="catalytic activity">
    <reaction evidence="1">
        <text>Endonucleolytic cleavage to 5'-phosphomonoester.</text>
        <dbReference type="EC" id="3.1.26.4"/>
    </reaction>
</comment>
<accession>A0A644ZFN4</accession>
<dbReference type="Pfam" id="PF01351">
    <property type="entry name" value="RNase_HII"/>
    <property type="match status" value="1"/>
</dbReference>
<dbReference type="InterPro" id="IPR022898">
    <property type="entry name" value="RNase_HII"/>
</dbReference>
<keyword evidence="9" id="KW-0540">Nuclease</keyword>
<dbReference type="NCBIfam" id="NF000595">
    <property type="entry name" value="PRK00015.1-3"/>
    <property type="match status" value="1"/>
</dbReference>
<evidence type="ECO:0000256" key="13">
    <source>
        <dbReference type="ARBA" id="ARBA00023211"/>
    </source>
</evidence>
<comment type="cofactor">
    <cofactor evidence="2">
        <name>Mn(2+)</name>
        <dbReference type="ChEBI" id="CHEBI:29035"/>
    </cofactor>
</comment>
<dbReference type="AlphaFoldDB" id="A0A644ZFN4"/>
<evidence type="ECO:0000256" key="2">
    <source>
        <dbReference type="ARBA" id="ARBA00001936"/>
    </source>
</evidence>
<comment type="similarity">
    <text evidence="5">Belongs to the RNase HII family.</text>
</comment>
<evidence type="ECO:0000256" key="8">
    <source>
        <dbReference type="ARBA" id="ARBA00022490"/>
    </source>
</evidence>
<dbReference type="EMBL" id="VSSQ01008528">
    <property type="protein sequence ID" value="MPM39118.1"/>
    <property type="molecule type" value="Genomic_DNA"/>
</dbReference>
<evidence type="ECO:0000256" key="7">
    <source>
        <dbReference type="ARBA" id="ARBA00019179"/>
    </source>
</evidence>
<organism evidence="15">
    <name type="scientific">bioreactor metagenome</name>
    <dbReference type="NCBI Taxonomy" id="1076179"/>
    <lineage>
        <taxon>unclassified sequences</taxon>
        <taxon>metagenomes</taxon>
        <taxon>ecological metagenomes</taxon>
    </lineage>
</organism>
<evidence type="ECO:0000256" key="10">
    <source>
        <dbReference type="ARBA" id="ARBA00022723"/>
    </source>
</evidence>